<dbReference type="SMART" id="SM00369">
    <property type="entry name" value="LRR_TYP"/>
    <property type="match status" value="10"/>
</dbReference>
<organism evidence="3 4">
    <name type="scientific">Brachionus calyciflorus</name>
    <dbReference type="NCBI Taxonomy" id="104777"/>
    <lineage>
        <taxon>Eukaryota</taxon>
        <taxon>Metazoa</taxon>
        <taxon>Spiralia</taxon>
        <taxon>Gnathifera</taxon>
        <taxon>Rotifera</taxon>
        <taxon>Eurotatoria</taxon>
        <taxon>Monogononta</taxon>
        <taxon>Pseudotrocha</taxon>
        <taxon>Ploima</taxon>
        <taxon>Brachionidae</taxon>
        <taxon>Brachionus</taxon>
    </lineage>
</organism>
<name>A0A814G0R4_9BILA</name>
<sequence>MHPNYKTNILYDKTILIDRFSTISRLFCIKKCISLDSSCQFFEFTSSKICTIFSSFNKENFLWENEIHLREKKLPRIHFLNGSFVERSQLLSSVSFNLSRNGINLIAPFVFENSNRTTTLDLSFNNLTLIYSNSFYGMINLKTLNLRFNQISQLESDAFKELPSLADLQLGYNSLRYLNGNIFDNLQSLQEINLEFNQIESIERYTFKNLNKLWKISLNNNFLKLLEPIFYNLSAFRILDVSSNQIIFIHNDTFKTFDNLKDILISENEILEINSETFKGASGLERLFINSNKIKKIDEKFTQNVANLIHLDISKNNLSLIETKIFNNLTELQTLNLDFCNLKEINLNTLAKLKYLFLRNNFINFFSQNLGSLLELRLTSNPLGNLTYPLITSPNSALTALGISYCQLKYIDFDVLRNYPNLKFLNIAWNPLNLSNDTFNGFKSLMKVFLKADDFNRFRILYPNITFEIS</sequence>
<evidence type="ECO:0000313" key="4">
    <source>
        <dbReference type="Proteomes" id="UP000663879"/>
    </source>
</evidence>
<dbReference type="SMART" id="SM00365">
    <property type="entry name" value="LRR_SD22"/>
    <property type="match status" value="5"/>
</dbReference>
<evidence type="ECO:0000256" key="1">
    <source>
        <dbReference type="ARBA" id="ARBA00022614"/>
    </source>
</evidence>
<keyword evidence="4" id="KW-1185">Reference proteome</keyword>
<dbReference type="InterPro" id="IPR003591">
    <property type="entry name" value="Leu-rich_rpt_typical-subtyp"/>
</dbReference>
<dbReference type="PROSITE" id="PS51450">
    <property type="entry name" value="LRR"/>
    <property type="match status" value="2"/>
</dbReference>
<dbReference type="Gene3D" id="3.80.10.10">
    <property type="entry name" value="Ribonuclease Inhibitor"/>
    <property type="match status" value="2"/>
</dbReference>
<dbReference type="SUPFAM" id="SSF52058">
    <property type="entry name" value="L domain-like"/>
    <property type="match status" value="2"/>
</dbReference>
<dbReference type="PANTHER" id="PTHR24366:SF96">
    <property type="entry name" value="LEUCINE RICH REPEAT CONTAINING 53"/>
    <property type="match status" value="1"/>
</dbReference>
<comment type="caution">
    <text evidence="3">The sequence shown here is derived from an EMBL/GenBank/DDBJ whole genome shotgun (WGS) entry which is preliminary data.</text>
</comment>
<accession>A0A814G0R4</accession>
<dbReference type="Pfam" id="PF13855">
    <property type="entry name" value="LRR_8"/>
    <property type="match status" value="2"/>
</dbReference>
<dbReference type="OrthoDB" id="676979at2759"/>
<keyword evidence="2" id="KW-0677">Repeat</keyword>
<proteinExistence type="predicted"/>
<dbReference type="InterPro" id="IPR001611">
    <property type="entry name" value="Leu-rich_rpt"/>
</dbReference>
<evidence type="ECO:0000256" key="2">
    <source>
        <dbReference type="ARBA" id="ARBA00022737"/>
    </source>
</evidence>
<dbReference type="PANTHER" id="PTHR24366">
    <property type="entry name" value="IG(IMMUNOGLOBULIN) AND LRR(LEUCINE RICH REPEAT) DOMAINS"/>
    <property type="match status" value="1"/>
</dbReference>
<dbReference type="Proteomes" id="UP000663879">
    <property type="component" value="Unassembled WGS sequence"/>
</dbReference>
<dbReference type="EMBL" id="CAJNOC010003646">
    <property type="protein sequence ID" value="CAF0991991.1"/>
    <property type="molecule type" value="Genomic_DNA"/>
</dbReference>
<dbReference type="InterPro" id="IPR032675">
    <property type="entry name" value="LRR_dom_sf"/>
</dbReference>
<dbReference type="AlphaFoldDB" id="A0A814G0R4"/>
<gene>
    <name evidence="3" type="ORF">OXX778_LOCUS15961</name>
</gene>
<protein>
    <submittedName>
        <fullName evidence="3">Uncharacterized protein</fullName>
    </submittedName>
</protein>
<reference evidence="3" key="1">
    <citation type="submission" date="2021-02" db="EMBL/GenBank/DDBJ databases">
        <authorList>
            <person name="Nowell W R."/>
        </authorList>
    </citation>
    <scope>NUCLEOTIDE SEQUENCE</scope>
    <source>
        <strain evidence="3">Ploen Becks lab</strain>
    </source>
</reference>
<keyword evidence="1" id="KW-0433">Leucine-rich repeat</keyword>
<evidence type="ECO:0000313" key="3">
    <source>
        <dbReference type="EMBL" id="CAF0991991.1"/>
    </source>
</evidence>